<dbReference type="AlphaFoldDB" id="A0A4Z1G6R0"/>
<evidence type="ECO:0000256" key="1">
    <source>
        <dbReference type="SAM" id="MobiDB-lite"/>
    </source>
</evidence>
<accession>A0A4Z1G6R0</accession>
<feature type="region of interest" description="Disordered" evidence="1">
    <location>
        <begin position="89"/>
        <end position="109"/>
    </location>
</feature>
<dbReference type="Proteomes" id="UP000297910">
    <property type="component" value="Unassembled WGS sequence"/>
</dbReference>
<reference evidence="2 3" key="1">
    <citation type="submission" date="2017-12" db="EMBL/GenBank/DDBJ databases">
        <title>Comparative genomics of Botrytis spp.</title>
        <authorList>
            <person name="Valero-Jimenez C.A."/>
            <person name="Tapia P."/>
            <person name="Veloso J."/>
            <person name="Silva-Moreno E."/>
            <person name="Staats M."/>
            <person name="Valdes J.H."/>
            <person name="Van Kan J.A.L."/>
        </authorList>
    </citation>
    <scope>NUCLEOTIDE SEQUENCE [LARGE SCALE GENOMIC DNA]</scope>
    <source>
        <strain evidence="2 3">Bp0003</strain>
    </source>
</reference>
<dbReference type="EMBL" id="PQXI01000009">
    <property type="protein sequence ID" value="TGO29923.1"/>
    <property type="molecule type" value="Genomic_DNA"/>
</dbReference>
<evidence type="ECO:0000313" key="2">
    <source>
        <dbReference type="EMBL" id="TGO29923.1"/>
    </source>
</evidence>
<comment type="caution">
    <text evidence="2">The sequence shown here is derived from an EMBL/GenBank/DDBJ whole genome shotgun (WGS) entry which is preliminary data.</text>
</comment>
<keyword evidence="3" id="KW-1185">Reference proteome</keyword>
<proteinExistence type="predicted"/>
<gene>
    <name evidence="2" type="ORF">BPAE_0009g00180</name>
</gene>
<name>A0A4Z1G6R0_9HELO</name>
<protein>
    <submittedName>
        <fullName evidence="2">Uncharacterized protein</fullName>
    </submittedName>
</protein>
<sequence>MNDQYKNTNQHSTDSHAASSARVFWEQCKTIDYANSLVKSHSMDPTEWFKAILGKIIGQDMRRIVSCCGIEIPVASGLVVNIYRDENLKPHHRKRQDRSELPSPNNALV</sequence>
<evidence type="ECO:0000313" key="3">
    <source>
        <dbReference type="Proteomes" id="UP000297910"/>
    </source>
</evidence>
<organism evidence="2 3">
    <name type="scientific">Botrytis paeoniae</name>
    <dbReference type="NCBI Taxonomy" id="278948"/>
    <lineage>
        <taxon>Eukaryota</taxon>
        <taxon>Fungi</taxon>
        <taxon>Dikarya</taxon>
        <taxon>Ascomycota</taxon>
        <taxon>Pezizomycotina</taxon>
        <taxon>Leotiomycetes</taxon>
        <taxon>Helotiales</taxon>
        <taxon>Sclerotiniaceae</taxon>
        <taxon>Botrytis</taxon>
    </lineage>
</organism>